<dbReference type="InterPro" id="IPR053169">
    <property type="entry name" value="MUG_Protein"/>
</dbReference>
<accession>A0A543PNF6</accession>
<gene>
    <name evidence="2" type="ORF">FHX52_2319</name>
</gene>
<name>A0A543PNF6_9MICO</name>
<dbReference type="PANTHER" id="PTHR47791:SF3">
    <property type="entry name" value="MEIOTICALLY UP-REGULATED GENE 191 PROTEIN"/>
    <property type="match status" value="1"/>
</dbReference>
<reference evidence="2 3" key="1">
    <citation type="submission" date="2019-06" db="EMBL/GenBank/DDBJ databases">
        <title>Sequencing the genomes of 1000 actinobacteria strains.</title>
        <authorList>
            <person name="Klenk H.-P."/>
        </authorList>
    </citation>
    <scope>NUCLEOTIDE SEQUENCE [LARGE SCALE GENOMIC DNA]</scope>
    <source>
        <strain evidence="2 3">DSM 21776</strain>
    </source>
</reference>
<dbReference type="Gene3D" id="1.50.10.20">
    <property type="match status" value="1"/>
</dbReference>
<evidence type="ECO:0000313" key="2">
    <source>
        <dbReference type="EMBL" id="TQN45621.1"/>
    </source>
</evidence>
<dbReference type="InterPro" id="IPR005198">
    <property type="entry name" value="Glyco_hydro_76"/>
</dbReference>
<dbReference type="Proteomes" id="UP000320085">
    <property type="component" value="Unassembled WGS sequence"/>
</dbReference>
<dbReference type="EMBL" id="VFQF01000002">
    <property type="protein sequence ID" value="TQN45621.1"/>
    <property type="molecule type" value="Genomic_DNA"/>
</dbReference>
<dbReference type="InterPro" id="IPR008928">
    <property type="entry name" value="6-hairpin_glycosidase_sf"/>
</dbReference>
<comment type="caution">
    <text evidence="2">The sequence shown here is derived from an EMBL/GenBank/DDBJ whole genome shotgun (WGS) entry which is preliminary data.</text>
</comment>
<proteinExistence type="predicted"/>
<dbReference type="GO" id="GO:0005975">
    <property type="term" value="P:carbohydrate metabolic process"/>
    <property type="evidence" value="ECO:0007669"/>
    <property type="project" value="InterPro"/>
</dbReference>
<dbReference type="Pfam" id="PF03663">
    <property type="entry name" value="Glyco_hydro_76"/>
    <property type="match status" value="1"/>
</dbReference>
<dbReference type="PANTHER" id="PTHR47791">
    <property type="entry name" value="MEIOTICALLY UP-REGULATED GENE 191 PROTEIN"/>
    <property type="match status" value="1"/>
</dbReference>
<evidence type="ECO:0000313" key="3">
    <source>
        <dbReference type="Proteomes" id="UP000320085"/>
    </source>
</evidence>
<feature type="region of interest" description="Disordered" evidence="1">
    <location>
        <begin position="343"/>
        <end position="365"/>
    </location>
</feature>
<dbReference type="SUPFAM" id="SSF48208">
    <property type="entry name" value="Six-hairpin glycosidases"/>
    <property type="match status" value="1"/>
</dbReference>
<organism evidence="2 3">
    <name type="scientific">Humibacillus xanthopallidus</name>
    <dbReference type="NCBI Taxonomy" id="412689"/>
    <lineage>
        <taxon>Bacteria</taxon>
        <taxon>Bacillati</taxon>
        <taxon>Actinomycetota</taxon>
        <taxon>Actinomycetes</taxon>
        <taxon>Micrococcales</taxon>
        <taxon>Intrasporangiaceae</taxon>
        <taxon>Humibacillus</taxon>
    </lineage>
</organism>
<sequence>MPAAAAPTPPDPPWDARAAEAERTVTTLFGARLAGMPFTHLARVAHPAHGRVDNPWHYWWQAHYLDAIVDAALRCLRGGDTDGARERARTGDRLLRTIRLRNSARWVNDYYDDMAWLALAAGRLALLHAALGRARPQRRLRTAERDLTRQLSSALTKELGGGLFWSVERDFKNVPASAPAALHLARLGRVEEARGIVDWLYTRLWSADSGLFLDGVRLTSSPSQGSVRSARAEVIVPDIWSYNQGTVLGALVTLGDEQSLQRAADLVAAVHDRLTTEADGIRLLRTHGDGDGGLFTGILGRYLALAATTEGLSHDARDTARRLVTATADGLWRGRDLRGRDRASAVSVWSPDPRSPARTSQPPGARIELSTQVQAWMLLEAAATV</sequence>
<dbReference type="AlphaFoldDB" id="A0A543PNF6"/>
<evidence type="ECO:0000256" key="1">
    <source>
        <dbReference type="SAM" id="MobiDB-lite"/>
    </source>
</evidence>
<protein>
    <submittedName>
        <fullName evidence="2">Putative alpha-1,6-mannanase (GH76 family)</fullName>
    </submittedName>
</protein>
<dbReference type="RefSeq" id="WP_246069934.1">
    <property type="nucleotide sequence ID" value="NZ_BAAAQC010000010.1"/>
</dbReference>